<dbReference type="Gene3D" id="3.40.50.150">
    <property type="entry name" value="Vaccinia Virus protein VP39"/>
    <property type="match status" value="1"/>
</dbReference>
<dbReference type="SUPFAM" id="SSF53335">
    <property type="entry name" value="S-adenosyl-L-methionine-dependent methyltransferases"/>
    <property type="match status" value="1"/>
</dbReference>
<dbReference type="EMBL" id="JAVLSF010001437">
    <property type="protein sequence ID" value="MDR9778978.1"/>
    <property type="molecule type" value="Genomic_DNA"/>
</dbReference>
<dbReference type="PANTHER" id="PTHR42873">
    <property type="entry name" value="RIBOSOMAL RNA LARGE SUBUNIT METHYLTRANSFERASE"/>
    <property type="match status" value="1"/>
</dbReference>
<evidence type="ECO:0000313" key="2">
    <source>
        <dbReference type="EMBL" id="MDR9778978.1"/>
    </source>
</evidence>
<evidence type="ECO:0000259" key="1">
    <source>
        <dbReference type="Pfam" id="PF13847"/>
    </source>
</evidence>
<dbReference type="Proteomes" id="UP001268610">
    <property type="component" value="Unassembled WGS sequence"/>
</dbReference>
<sequence length="104" mass="11579">VTCVDSSQKAIDQISYNAALNQVSNVNAICADAFEYLKIKTDEQFDVVVLDPPALIQKRRDFEQGRQAYFVLNEQALKRTKDGGILISASCSLHMTTEDLLNIV</sequence>
<dbReference type="AlphaFoldDB" id="A0AAJ2H7L3"/>
<evidence type="ECO:0000313" key="3">
    <source>
        <dbReference type="Proteomes" id="UP001268610"/>
    </source>
</evidence>
<dbReference type="GO" id="GO:0032259">
    <property type="term" value="P:methylation"/>
    <property type="evidence" value="ECO:0007669"/>
    <property type="project" value="UniProtKB-KW"/>
</dbReference>
<protein>
    <submittedName>
        <fullName evidence="2">Methyltransferase</fullName>
    </submittedName>
</protein>
<dbReference type="RefSeq" id="WP_310866914.1">
    <property type="nucleotide sequence ID" value="NZ_JAVLSF010001437.1"/>
</dbReference>
<feature type="non-terminal residue" evidence="2">
    <location>
        <position position="104"/>
    </location>
</feature>
<keyword evidence="2" id="KW-0489">Methyltransferase</keyword>
<feature type="non-terminal residue" evidence="2">
    <location>
        <position position="1"/>
    </location>
</feature>
<dbReference type="InterPro" id="IPR025714">
    <property type="entry name" value="Methyltranfer_dom"/>
</dbReference>
<dbReference type="PANTHER" id="PTHR42873:SF1">
    <property type="entry name" value="S-ADENOSYLMETHIONINE-DEPENDENT METHYLTRANSFERASE DOMAIN-CONTAINING PROTEIN"/>
    <property type="match status" value="1"/>
</dbReference>
<proteinExistence type="predicted"/>
<dbReference type="CDD" id="cd02440">
    <property type="entry name" value="AdoMet_MTases"/>
    <property type="match status" value="1"/>
</dbReference>
<dbReference type="GO" id="GO:0008168">
    <property type="term" value="F:methyltransferase activity"/>
    <property type="evidence" value="ECO:0007669"/>
    <property type="project" value="UniProtKB-KW"/>
</dbReference>
<keyword evidence="2" id="KW-0808">Transferase</keyword>
<reference evidence="2" key="1">
    <citation type="submission" date="2023-04" db="EMBL/GenBank/DDBJ databases">
        <title>Genomic characterization of faba bean (Vicia faba) microsymbionts in Mexican soils.</title>
        <authorList>
            <person name="Rivera Orduna F.N."/>
            <person name="Guevara-Luna J."/>
            <person name="Yan J."/>
            <person name="Arroyo-Herrera I."/>
            <person name="Li Y."/>
            <person name="Vasquez-Murrieta M.S."/>
            <person name="Wang E.T."/>
        </authorList>
    </citation>
    <scope>NUCLEOTIDE SEQUENCE</scope>
    <source>
        <strain evidence="2">CH26</strain>
    </source>
</reference>
<dbReference type="InterPro" id="IPR029063">
    <property type="entry name" value="SAM-dependent_MTases_sf"/>
</dbReference>
<name>A0AAJ2H7L3_9HYPH</name>
<gene>
    <name evidence="2" type="ORF">RJJ65_41245</name>
</gene>
<comment type="caution">
    <text evidence="2">The sequence shown here is derived from an EMBL/GenBank/DDBJ whole genome shotgun (WGS) entry which is preliminary data.</text>
</comment>
<dbReference type="Pfam" id="PF13847">
    <property type="entry name" value="Methyltransf_31"/>
    <property type="match status" value="1"/>
</dbReference>
<feature type="domain" description="Methyltransferase" evidence="1">
    <location>
        <begin position="1"/>
        <end position="93"/>
    </location>
</feature>
<accession>A0AAJ2H7L3</accession>
<organism evidence="2 3">
    <name type="scientific">Rhizobium hidalgonense</name>
    <dbReference type="NCBI Taxonomy" id="1538159"/>
    <lineage>
        <taxon>Bacteria</taxon>
        <taxon>Pseudomonadati</taxon>
        <taxon>Pseudomonadota</taxon>
        <taxon>Alphaproteobacteria</taxon>
        <taxon>Hyphomicrobiales</taxon>
        <taxon>Rhizobiaceae</taxon>
        <taxon>Rhizobium/Agrobacterium group</taxon>
        <taxon>Rhizobium</taxon>
    </lineage>
</organism>